<reference evidence="13" key="1">
    <citation type="submission" date="2022-07" db="EMBL/GenBank/DDBJ databases">
        <title>Draft genome sequence of Zalerion maritima ATCC 34329, a (micro)plastics degrading marine fungus.</title>
        <authorList>
            <person name="Paco A."/>
            <person name="Goncalves M.F.M."/>
            <person name="Rocha-Santos T.A.P."/>
            <person name="Alves A."/>
        </authorList>
    </citation>
    <scope>NUCLEOTIDE SEQUENCE</scope>
    <source>
        <strain evidence="13">ATCC 34329</strain>
    </source>
</reference>
<sequence>MVIGNTNEKSGPEPPTPVPDLVSPAPAPAPAPDSEAGKRTASLPKTEEPSGPFWAPLTIYLHLLFTPSGPTSWLDTLLLLIGLVTAIASGVPFPLMGILFGELVDDINLATCEASEEGTSLSYRDTIQEKVVQLVYISVAAFVLIYVYTSTWSLFSQRLSHKLRESYFRALLRQDPTFFDSRHAGEVSARLNGDIQAVASGTGEKVGIFLASISFFVTAYIVGFVKDAQLAGILISLVPAFLLMSMVGGIFLQKFIGIASDKIATGSKIVSEALDNVAVVQAFGMGRRLETRFAADMLDARKAGIKKSIVSATQAGLLFFIAYSANALAFWQGSRKIAAAARGDGDTSVGEIYTVVFLLVDACVILGSVAPLLPLFGGAASSYQKLRDDIEKKSLIDGTSGDGDQPPADTPGAIRLSNVSFAYPSRPEQSVLKSVDLYFPAGKHTGIVGLSGSGKSTVASLVSRLYDPASGSVALDGRDIRELNVRGLRGLIGLVPQEPSLLDRSVFENIALGLVNSDRPEHQPLQSVLMSPKLADIAMNLESGTTQDSATNEIIRLVRHAADLAEVSAFIANHEDGWATKVGSGGNLVSGGQRQRIALARALVKDPRILVLDEATASLDSTTEGKIQDAVHKVSANRTVISIAHRLSTIKDVDSIVVMRAGEVVEQGTYTELMSRDGAFSSMVKLQGLGGDEDEGDVTPSASGSKASLDEKAEHMSVVEAGSSSTDNPAEPKNAISDVEPSLWTVAKGIGSLCRPYLGWIVLAIVAAVIVGCTFSASGLLFGNTVGALNPCSNTVDRIYWAGKFFGGLLFMLACIEFLANLASWSAFGLVAERLVYRVRVLGFRSLFEKGVEWHRAEGRSPSTLLSVITKDSVALHGFSGSILGTIFSITVNFLVAIILSHIIAWKIALVFLITVPVLLGSGVMQLRAIASFERKHADAFSSAIAITVEAVSQIKTIATLGLEKEVLGTYKRTLAGPKKAIVGASLYTNLWLALANSTGFLIYAFAYWWGSKLIMDGEYSQTQFFIILVAVLVSAQLWGQMFSLAPEVSRAKSAAGRLLTLINASQGGLSPGAPDGEDDAQDAKEDVEATAESKPVVRSDKGINLKFDSVTFAYPSRPSAPVLSDVSFTIQPGQFVGLVGPSGAGKSTIMALAQQLYSCRGNGAGSISIDGNTNISTFKDDVAVVPQDSSLFSGSISFNISLGAREGHVPSDEEIREACELANIDSVVTSLPGGYDTDCGPSASRLSGGQKQRLAIARALVRKPRLLLLDESTSALDAESEAAVQEGLAKAVREKGVSVLAITHRLHTVMKADVILVVEGGRIVDKGTHGELVERCESYRRNALGQVL</sequence>
<dbReference type="Proteomes" id="UP001201980">
    <property type="component" value="Unassembled WGS sequence"/>
</dbReference>
<feature type="domain" description="ABC transmembrane type-1" evidence="12">
    <location>
        <begin position="762"/>
        <end position="1051"/>
    </location>
</feature>
<dbReference type="InterPro" id="IPR003593">
    <property type="entry name" value="AAA+_ATPase"/>
</dbReference>
<dbReference type="SMART" id="SM00382">
    <property type="entry name" value="AAA"/>
    <property type="match status" value="2"/>
</dbReference>
<dbReference type="SUPFAM" id="SSF52540">
    <property type="entry name" value="P-loop containing nucleoside triphosphate hydrolases"/>
    <property type="match status" value="2"/>
</dbReference>
<feature type="transmembrane region" description="Helical" evidence="10">
    <location>
        <begin position="987"/>
        <end position="1011"/>
    </location>
</feature>
<keyword evidence="8 10" id="KW-0472">Membrane</keyword>
<feature type="transmembrane region" description="Helical" evidence="10">
    <location>
        <begin position="309"/>
        <end position="332"/>
    </location>
</feature>
<dbReference type="FunFam" id="1.20.1560.10:FF:000057">
    <property type="entry name" value="ABC multidrug transporter SitT"/>
    <property type="match status" value="1"/>
</dbReference>
<dbReference type="Pfam" id="PF00005">
    <property type="entry name" value="ABC_tran"/>
    <property type="match status" value="2"/>
</dbReference>
<dbReference type="GO" id="GO:0005524">
    <property type="term" value="F:ATP binding"/>
    <property type="evidence" value="ECO:0007669"/>
    <property type="project" value="UniProtKB-KW"/>
</dbReference>
<feature type="transmembrane region" description="Helical" evidence="10">
    <location>
        <begin position="352"/>
        <end position="377"/>
    </location>
</feature>
<dbReference type="PROSITE" id="PS50893">
    <property type="entry name" value="ABC_TRANSPORTER_2"/>
    <property type="match status" value="2"/>
</dbReference>
<keyword evidence="13" id="KW-0378">Hydrolase</keyword>
<evidence type="ECO:0000259" key="12">
    <source>
        <dbReference type="PROSITE" id="PS50929"/>
    </source>
</evidence>
<name>A0AAD5RVV9_9PEZI</name>
<comment type="subcellular location">
    <subcellularLocation>
        <location evidence="1">Membrane</location>
        <topology evidence="1">Multi-pass membrane protein</topology>
    </subcellularLocation>
</comment>
<dbReference type="PANTHER" id="PTHR43394">
    <property type="entry name" value="ATP-DEPENDENT PERMEASE MDL1, MITOCHONDRIAL"/>
    <property type="match status" value="1"/>
</dbReference>
<dbReference type="InterPro" id="IPR027417">
    <property type="entry name" value="P-loop_NTPase"/>
</dbReference>
<evidence type="ECO:0000313" key="13">
    <source>
        <dbReference type="EMBL" id="KAJ2904835.1"/>
    </source>
</evidence>
<dbReference type="GO" id="GO:0005743">
    <property type="term" value="C:mitochondrial inner membrane"/>
    <property type="evidence" value="ECO:0007669"/>
    <property type="project" value="TreeGrafter"/>
</dbReference>
<evidence type="ECO:0000256" key="9">
    <source>
        <dbReference type="SAM" id="MobiDB-lite"/>
    </source>
</evidence>
<dbReference type="PROSITE" id="PS50929">
    <property type="entry name" value="ABC_TM1F"/>
    <property type="match status" value="2"/>
</dbReference>
<evidence type="ECO:0000256" key="2">
    <source>
        <dbReference type="ARBA" id="ARBA00007577"/>
    </source>
</evidence>
<dbReference type="InterPro" id="IPR011527">
    <property type="entry name" value="ABC1_TM_dom"/>
</dbReference>
<dbReference type="Gene3D" id="3.40.50.300">
    <property type="entry name" value="P-loop containing nucleotide triphosphate hydrolases"/>
    <property type="match status" value="2"/>
</dbReference>
<keyword evidence="4 10" id="KW-0812">Transmembrane</keyword>
<feature type="domain" description="ABC transmembrane type-1" evidence="12">
    <location>
        <begin position="80"/>
        <end position="378"/>
    </location>
</feature>
<dbReference type="PANTHER" id="PTHR43394:SF1">
    <property type="entry name" value="ATP-BINDING CASSETTE SUB-FAMILY B MEMBER 10, MITOCHONDRIAL"/>
    <property type="match status" value="1"/>
</dbReference>
<comment type="caution">
    <text evidence="13">The sequence shown here is derived from an EMBL/GenBank/DDBJ whole genome shotgun (WGS) entry which is preliminary data.</text>
</comment>
<feature type="transmembrane region" description="Helical" evidence="10">
    <location>
        <begin position="1023"/>
        <end position="1043"/>
    </location>
</feature>
<evidence type="ECO:0000256" key="6">
    <source>
        <dbReference type="ARBA" id="ARBA00022840"/>
    </source>
</evidence>
<accession>A0AAD5RVV9</accession>
<dbReference type="InterPro" id="IPR036640">
    <property type="entry name" value="ABC1_TM_sf"/>
</dbReference>
<gene>
    <name evidence="13" type="ORF">MKZ38_007027</name>
</gene>
<evidence type="ECO:0000256" key="1">
    <source>
        <dbReference type="ARBA" id="ARBA00004141"/>
    </source>
</evidence>
<proteinExistence type="inferred from homology"/>
<evidence type="ECO:0000259" key="11">
    <source>
        <dbReference type="PROSITE" id="PS50893"/>
    </source>
</evidence>
<keyword evidence="14" id="KW-1185">Reference proteome</keyword>
<evidence type="ECO:0000256" key="3">
    <source>
        <dbReference type="ARBA" id="ARBA00022448"/>
    </source>
</evidence>
<dbReference type="FunFam" id="3.40.50.300:FF:000913">
    <property type="entry name" value="ABC multidrug transporter SitT"/>
    <property type="match status" value="1"/>
</dbReference>
<dbReference type="InterPro" id="IPR003439">
    <property type="entry name" value="ABC_transporter-like_ATP-bd"/>
</dbReference>
<evidence type="ECO:0000313" key="14">
    <source>
        <dbReference type="Proteomes" id="UP001201980"/>
    </source>
</evidence>
<dbReference type="SUPFAM" id="SSF90123">
    <property type="entry name" value="ABC transporter transmembrane region"/>
    <property type="match status" value="2"/>
</dbReference>
<feature type="transmembrane region" description="Helical" evidence="10">
    <location>
        <begin position="874"/>
        <end position="898"/>
    </location>
</feature>
<dbReference type="GO" id="GO:0015421">
    <property type="term" value="F:ABC-type oligopeptide transporter activity"/>
    <property type="evidence" value="ECO:0007669"/>
    <property type="project" value="TreeGrafter"/>
</dbReference>
<dbReference type="Pfam" id="PF00664">
    <property type="entry name" value="ABC_membrane"/>
    <property type="match status" value="2"/>
</dbReference>
<comment type="similarity">
    <text evidence="2">Belongs to the ABC transporter superfamily. ABCB family. Multidrug resistance exporter (TC 3.A.1.201) subfamily.</text>
</comment>
<dbReference type="GO" id="GO:0016887">
    <property type="term" value="F:ATP hydrolysis activity"/>
    <property type="evidence" value="ECO:0007669"/>
    <property type="project" value="InterPro"/>
</dbReference>
<feature type="transmembrane region" description="Helical" evidence="10">
    <location>
        <begin position="77"/>
        <end position="100"/>
    </location>
</feature>
<feature type="region of interest" description="Disordered" evidence="9">
    <location>
        <begin position="1"/>
        <end position="49"/>
    </location>
</feature>
<feature type="transmembrane region" description="Helical" evidence="10">
    <location>
        <begin position="757"/>
        <end position="779"/>
    </location>
</feature>
<dbReference type="EMBL" id="JAKWBI020000043">
    <property type="protein sequence ID" value="KAJ2904835.1"/>
    <property type="molecule type" value="Genomic_DNA"/>
</dbReference>
<keyword evidence="5" id="KW-0547">Nucleotide-binding</keyword>
<keyword evidence="7 10" id="KW-1133">Transmembrane helix</keyword>
<protein>
    <submittedName>
        <fullName evidence="13">P-loop containing nucleoside triphosphate hydrolase protein</fullName>
    </submittedName>
</protein>
<evidence type="ECO:0000256" key="5">
    <source>
        <dbReference type="ARBA" id="ARBA00022741"/>
    </source>
</evidence>
<dbReference type="CDD" id="cd18578">
    <property type="entry name" value="ABC_6TM_Pgp_ABCB1_D2_like"/>
    <property type="match status" value="1"/>
</dbReference>
<keyword evidence="3" id="KW-0813">Transport</keyword>
<dbReference type="PROSITE" id="PS00211">
    <property type="entry name" value="ABC_TRANSPORTER_1"/>
    <property type="match status" value="2"/>
</dbReference>
<feature type="transmembrane region" description="Helical" evidence="10">
    <location>
        <begin position="206"/>
        <end position="225"/>
    </location>
</feature>
<organism evidence="13 14">
    <name type="scientific">Zalerion maritima</name>
    <dbReference type="NCBI Taxonomy" id="339359"/>
    <lineage>
        <taxon>Eukaryota</taxon>
        <taxon>Fungi</taxon>
        <taxon>Dikarya</taxon>
        <taxon>Ascomycota</taxon>
        <taxon>Pezizomycotina</taxon>
        <taxon>Sordariomycetes</taxon>
        <taxon>Lulworthiomycetidae</taxon>
        <taxon>Lulworthiales</taxon>
        <taxon>Lulworthiaceae</taxon>
        <taxon>Zalerion</taxon>
    </lineage>
</organism>
<feature type="region of interest" description="Disordered" evidence="9">
    <location>
        <begin position="691"/>
        <end position="710"/>
    </location>
</feature>
<feature type="domain" description="ABC transporter" evidence="11">
    <location>
        <begin position="1106"/>
        <end position="1346"/>
    </location>
</feature>
<feature type="transmembrane region" description="Helical" evidence="10">
    <location>
        <begin position="231"/>
        <end position="252"/>
    </location>
</feature>
<feature type="transmembrane region" description="Helical" evidence="10">
    <location>
        <begin position="134"/>
        <end position="155"/>
    </location>
</feature>
<evidence type="ECO:0000256" key="7">
    <source>
        <dbReference type="ARBA" id="ARBA00022989"/>
    </source>
</evidence>
<evidence type="ECO:0000256" key="10">
    <source>
        <dbReference type="SAM" id="Phobius"/>
    </source>
</evidence>
<evidence type="ECO:0000256" key="4">
    <source>
        <dbReference type="ARBA" id="ARBA00022692"/>
    </source>
</evidence>
<feature type="domain" description="ABC transporter" evidence="11">
    <location>
        <begin position="414"/>
        <end position="686"/>
    </location>
</feature>
<feature type="transmembrane region" description="Helical" evidence="10">
    <location>
        <begin position="904"/>
        <end position="927"/>
    </location>
</feature>
<feature type="transmembrane region" description="Helical" evidence="10">
    <location>
        <begin position="799"/>
        <end position="820"/>
    </location>
</feature>
<dbReference type="InterPro" id="IPR017871">
    <property type="entry name" value="ABC_transporter-like_CS"/>
</dbReference>
<dbReference type="CDD" id="cd18577">
    <property type="entry name" value="ABC_6TM_Pgp_ABCB1_D1_like"/>
    <property type="match status" value="1"/>
</dbReference>
<evidence type="ECO:0000256" key="8">
    <source>
        <dbReference type="ARBA" id="ARBA00023136"/>
    </source>
</evidence>
<dbReference type="InterPro" id="IPR039421">
    <property type="entry name" value="Type_1_exporter"/>
</dbReference>
<keyword evidence="6" id="KW-0067">ATP-binding</keyword>
<dbReference type="Gene3D" id="1.20.1560.10">
    <property type="entry name" value="ABC transporter type 1, transmembrane domain"/>
    <property type="match status" value="1"/>
</dbReference>
<dbReference type="GO" id="GO:0090374">
    <property type="term" value="P:oligopeptide export from mitochondrion"/>
    <property type="evidence" value="ECO:0007669"/>
    <property type="project" value="TreeGrafter"/>
</dbReference>